<keyword evidence="3" id="KW-1185">Reference proteome</keyword>
<dbReference type="InterPro" id="IPR011871">
    <property type="entry name" value="Fib_succ_major"/>
</dbReference>
<protein>
    <submittedName>
        <fullName evidence="2">FISUMP domain-containing protein</fullName>
    </submittedName>
</protein>
<accession>A0ABZ2TTA6</accession>
<dbReference type="Proteomes" id="UP001491088">
    <property type="component" value="Chromosome"/>
</dbReference>
<proteinExistence type="predicted"/>
<feature type="domain" description="Fibrobacter succinogenes major paralogous" evidence="1">
    <location>
        <begin position="45"/>
        <end position="237"/>
    </location>
</feature>
<reference evidence="2 3" key="1">
    <citation type="submission" date="2024-03" db="EMBL/GenBank/DDBJ databases">
        <authorList>
            <person name="Cao K."/>
        </authorList>
    </citation>
    <scope>NUCLEOTIDE SEQUENCE [LARGE SCALE GENOMIC DNA]</scope>
    <source>
        <strain evidence="2 3">MCCC 1K00696</strain>
    </source>
</reference>
<gene>
    <name evidence="2" type="ORF">WG950_03035</name>
</gene>
<dbReference type="EMBL" id="CP150496">
    <property type="protein sequence ID" value="WYW56240.1"/>
    <property type="molecule type" value="Genomic_DNA"/>
</dbReference>
<evidence type="ECO:0000313" key="2">
    <source>
        <dbReference type="EMBL" id="WYW56240.1"/>
    </source>
</evidence>
<dbReference type="PROSITE" id="PS51257">
    <property type="entry name" value="PROKAR_LIPOPROTEIN"/>
    <property type="match status" value="1"/>
</dbReference>
<dbReference type="NCBIfam" id="TIGR02145">
    <property type="entry name" value="Fib_succ_major"/>
    <property type="match status" value="1"/>
</dbReference>
<sequence length="238" mass="26489">MKSLIRLNFIILFLLIFGCSKDSINTNQLSDLTVTDIDGNIYNTITVGNQVWMLENLKTTTYNDGSPINKYEFGNDWHNGNTQIDYYQWADTFDLNRQFDEELPFDYYGAMYNHFAIESGKLAPKGWRIPTVVDFIELENYLSNNGQLGTEGKALKTTTGWLDLSGNGTDAIGFKGLPNGYINAFGGPTLGGGICTWATNTVNTQNGTRVTINLFDKTTILYANNAIQIGAGIRCIKK</sequence>
<dbReference type="Pfam" id="PF09603">
    <property type="entry name" value="Fib_succ_major"/>
    <property type="match status" value="1"/>
</dbReference>
<organism evidence="2 3">
    <name type="scientific">Polaribacter marinaquae</name>
    <dbReference type="NCBI Taxonomy" id="1642819"/>
    <lineage>
        <taxon>Bacteria</taxon>
        <taxon>Pseudomonadati</taxon>
        <taxon>Bacteroidota</taxon>
        <taxon>Flavobacteriia</taxon>
        <taxon>Flavobacteriales</taxon>
        <taxon>Flavobacteriaceae</taxon>
    </lineage>
</organism>
<evidence type="ECO:0000259" key="1">
    <source>
        <dbReference type="Pfam" id="PF09603"/>
    </source>
</evidence>
<evidence type="ECO:0000313" key="3">
    <source>
        <dbReference type="Proteomes" id="UP001491088"/>
    </source>
</evidence>
<dbReference type="RefSeq" id="WP_340934092.1">
    <property type="nucleotide sequence ID" value="NZ_CP150496.1"/>
</dbReference>
<name>A0ABZ2TTA6_9FLAO</name>